<evidence type="ECO:0000313" key="1">
    <source>
        <dbReference type="EMBL" id="JAC57905.1"/>
    </source>
</evidence>
<protein>
    <submittedName>
        <fullName evidence="1">Uncharacterized protein</fullName>
    </submittedName>
</protein>
<feature type="non-terminal residue" evidence="1">
    <location>
        <position position="1"/>
    </location>
</feature>
<accession>A0A034WUM9</accession>
<proteinExistence type="predicted"/>
<dbReference type="EMBL" id="GAKP01001047">
    <property type="protein sequence ID" value="JAC57905.1"/>
    <property type="molecule type" value="Transcribed_RNA"/>
</dbReference>
<feature type="non-terminal residue" evidence="1">
    <location>
        <position position="183"/>
    </location>
</feature>
<organism evidence="1">
    <name type="scientific">Bactrocera dorsalis</name>
    <name type="common">Oriental fruit fly</name>
    <name type="synonym">Dacus dorsalis</name>
    <dbReference type="NCBI Taxonomy" id="27457"/>
    <lineage>
        <taxon>Eukaryota</taxon>
        <taxon>Metazoa</taxon>
        <taxon>Ecdysozoa</taxon>
        <taxon>Arthropoda</taxon>
        <taxon>Hexapoda</taxon>
        <taxon>Insecta</taxon>
        <taxon>Pterygota</taxon>
        <taxon>Neoptera</taxon>
        <taxon>Endopterygota</taxon>
        <taxon>Diptera</taxon>
        <taxon>Brachycera</taxon>
        <taxon>Muscomorpha</taxon>
        <taxon>Tephritoidea</taxon>
        <taxon>Tephritidae</taxon>
        <taxon>Bactrocera</taxon>
        <taxon>Bactrocera</taxon>
    </lineage>
</organism>
<name>A0A034WUM9_BACDO</name>
<dbReference type="AlphaFoldDB" id="A0A034WUM9"/>
<reference evidence="1" key="1">
    <citation type="journal article" date="2014" name="BMC Genomics">
        <title>Characterizing the developmental transcriptome of the oriental fruit fly, Bactrocera dorsalis (Diptera: Tephritidae) through comparative genomic analysis with Drosophila melanogaster utilizing modENCODE datasets.</title>
        <authorList>
            <person name="Geib S.M."/>
            <person name="Calla B."/>
            <person name="Hall B."/>
            <person name="Hou S."/>
            <person name="Manoukis N.C."/>
        </authorList>
    </citation>
    <scope>NUCLEOTIDE SEQUENCE</scope>
    <source>
        <strain evidence="1">Punador</strain>
    </source>
</reference>
<sequence length="183" mass="21208">FLSGQEMQTDDESAKVDLSHFEDSDAAFVKTSISKYQLQKPMNVPVQVKFILADGKPGYQRPRRVSYEDQRYVNDQVGKMIRDRMVPSSTTEFNGAVEHRSGARMRHVNALSRVHCLMVEDSLKFKLKEAHWQDDWTRAVRKALENGPYEKCYIRNELVHYDPSKELLVVSAGMEEVVDRLER</sequence>